<sequence length="204" mass="23296">MNYLSFLFVITAGLFTFRVAWMIYEYDPEKSPTYCSCSCSDATMTTADLSARVEYKGFKGNGTCTCRDFLVPRIGQYAMAVSANETCQLCKCGPVQQDEDCQDGYMTFSAMFSVVTYTVAAMTCLLMFSVCVNSCCFPKKKSRRSGYHRISVENGNRIFDLNPDRIRFKDRLELAKELSKTEFEVGENALVADQYRKYYQTFQQ</sequence>
<keyword evidence="1" id="KW-0472">Membrane</keyword>
<keyword evidence="3" id="KW-1185">Reference proteome</keyword>
<name>A0AAV6UUE5_9ARAC</name>
<comment type="caution">
    <text evidence="2">The sequence shown here is derived from an EMBL/GenBank/DDBJ whole genome shotgun (WGS) entry which is preliminary data.</text>
</comment>
<protein>
    <submittedName>
        <fullName evidence="2">Uncharacterized protein</fullName>
    </submittedName>
</protein>
<dbReference type="Proteomes" id="UP000827092">
    <property type="component" value="Unassembled WGS sequence"/>
</dbReference>
<dbReference type="AlphaFoldDB" id="A0AAV6UUE5"/>
<keyword evidence="1" id="KW-0812">Transmembrane</keyword>
<evidence type="ECO:0000256" key="1">
    <source>
        <dbReference type="SAM" id="Phobius"/>
    </source>
</evidence>
<keyword evidence="1" id="KW-1133">Transmembrane helix</keyword>
<proteinExistence type="predicted"/>
<reference evidence="2 3" key="1">
    <citation type="journal article" date="2022" name="Nat. Ecol. Evol.">
        <title>A masculinizing supergene underlies an exaggerated male reproductive morph in a spider.</title>
        <authorList>
            <person name="Hendrickx F."/>
            <person name="De Corte Z."/>
            <person name="Sonet G."/>
            <person name="Van Belleghem S.M."/>
            <person name="Kostlbacher S."/>
            <person name="Vangestel C."/>
        </authorList>
    </citation>
    <scope>NUCLEOTIDE SEQUENCE [LARGE SCALE GENOMIC DNA]</scope>
    <source>
        <strain evidence="2">W744_W776</strain>
    </source>
</reference>
<gene>
    <name evidence="2" type="ORF">JTE90_020029</name>
</gene>
<accession>A0AAV6UUE5</accession>
<evidence type="ECO:0000313" key="3">
    <source>
        <dbReference type="Proteomes" id="UP000827092"/>
    </source>
</evidence>
<dbReference type="EMBL" id="JAFNEN010000277">
    <property type="protein sequence ID" value="KAG8187151.1"/>
    <property type="molecule type" value="Genomic_DNA"/>
</dbReference>
<feature type="transmembrane region" description="Helical" evidence="1">
    <location>
        <begin position="114"/>
        <end position="137"/>
    </location>
</feature>
<organism evidence="2 3">
    <name type="scientific">Oedothorax gibbosus</name>
    <dbReference type="NCBI Taxonomy" id="931172"/>
    <lineage>
        <taxon>Eukaryota</taxon>
        <taxon>Metazoa</taxon>
        <taxon>Ecdysozoa</taxon>
        <taxon>Arthropoda</taxon>
        <taxon>Chelicerata</taxon>
        <taxon>Arachnida</taxon>
        <taxon>Araneae</taxon>
        <taxon>Araneomorphae</taxon>
        <taxon>Entelegynae</taxon>
        <taxon>Araneoidea</taxon>
        <taxon>Linyphiidae</taxon>
        <taxon>Erigoninae</taxon>
        <taxon>Oedothorax</taxon>
    </lineage>
</organism>
<evidence type="ECO:0000313" key="2">
    <source>
        <dbReference type="EMBL" id="KAG8187151.1"/>
    </source>
</evidence>